<evidence type="ECO:0000256" key="2">
    <source>
        <dbReference type="ARBA" id="ARBA00001946"/>
    </source>
</evidence>
<keyword evidence="7 12" id="KW-0540">Nuclease</keyword>
<evidence type="ECO:0000256" key="3">
    <source>
        <dbReference type="ARBA" id="ARBA00004065"/>
    </source>
</evidence>
<evidence type="ECO:0000256" key="4">
    <source>
        <dbReference type="ARBA" id="ARBA00004496"/>
    </source>
</evidence>
<evidence type="ECO:0000256" key="7">
    <source>
        <dbReference type="ARBA" id="ARBA00022722"/>
    </source>
</evidence>
<evidence type="ECO:0000256" key="11">
    <source>
        <dbReference type="ARBA" id="ARBA00022842"/>
    </source>
</evidence>
<comment type="cofactor">
    <cofactor evidence="12">
        <name>Mn(2+)</name>
        <dbReference type="ChEBI" id="CHEBI:29035"/>
    </cofactor>
    <cofactor evidence="12">
        <name>Mg(2+)</name>
        <dbReference type="ChEBI" id="CHEBI:18420"/>
    </cofactor>
    <text evidence="12">Manganese or magnesium. Binds 1 divalent metal ion per monomer in the absence of substrate. May bind a second metal ion after substrate binding.</text>
</comment>
<dbReference type="InterPro" id="IPR024567">
    <property type="entry name" value="RNase_HII/HIII_dom"/>
</dbReference>
<comment type="cofactor">
    <cofactor evidence="2">
        <name>Mg(2+)</name>
        <dbReference type="ChEBI" id="CHEBI:18420"/>
    </cofactor>
</comment>
<keyword evidence="10 12" id="KW-0378">Hydrolase</keyword>
<dbReference type="EMBL" id="QZJZ01000093">
    <property type="protein sequence ID" value="RJP56598.1"/>
    <property type="molecule type" value="Genomic_DNA"/>
</dbReference>
<comment type="caution">
    <text evidence="15">The sequence shown here is derived from an EMBL/GenBank/DDBJ whole genome shotgun (WGS) entry which is preliminary data.</text>
</comment>
<comment type="function">
    <text evidence="3 13">Endonuclease that specifically degrades the RNA of RNA-DNA hybrids.</text>
</comment>
<dbReference type="Proteomes" id="UP000266426">
    <property type="component" value="Unassembled WGS sequence"/>
</dbReference>
<sequence length="290" mass="32311">MATSITHVIEAAYQAQLRKILETSGYEFKDHQYAFWRAAKQGSTVIFYTSGKLVLQGSRSGEVNDLLSEQGVIQPPEKRHTAQRWIGIDESGKGDYFGPLVVAAVMVEADQLPLLAKMGVRDSKTLSETSIISIAEEIIVTCSMALELFVPAEYNTLYAKISNLNTLLAKGHAKVLEDLLEKKQCDYAISDQFANPAVVQKELQVLGKNIKLEQRHYAEDDPAVACASIMARYVFVNEMRAMGKRFDMTFPKGASSQVVSAGKKFVWKYGANRLNEVAKLHFKTTEKIIH</sequence>
<dbReference type="PIRSF" id="PIRSF037748">
    <property type="entry name" value="RnhC"/>
    <property type="match status" value="1"/>
</dbReference>
<dbReference type="AlphaFoldDB" id="A0A3A4R2R8"/>
<dbReference type="Gene3D" id="3.30.420.10">
    <property type="entry name" value="Ribonuclease H-like superfamily/Ribonuclease H"/>
    <property type="match status" value="1"/>
</dbReference>
<evidence type="ECO:0000256" key="5">
    <source>
        <dbReference type="ARBA" id="ARBA00008378"/>
    </source>
</evidence>
<dbReference type="InterPro" id="IPR036397">
    <property type="entry name" value="RNaseH_sf"/>
</dbReference>
<feature type="binding site" evidence="12">
    <location>
        <position position="90"/>
    </location>
    <ligand>
        <name>a divalent metal cation</name>
        <dbReference type="ChEBI" id="CHEBI:60240"/>
    </ligand>
</feature>
<comment type="catalytic activity">
    <reaction evidence="1 12 13">
        <text>Endonucleolytic cleavage to 5'-phosphomonoester.</text>
        <dbReference type="EC" id="3.1.26.4"/>
    </reaction>
</comment>
<evidence type="ECO:0000256" key="10">
    <source>
        <dbReference type="ARBA" id="ARBA00022801"/>
    </source>
</evidence>
<gene>
    <name evidence="15" type="primary">rnhC</name>
    <name evidence="15" type="ORF">C4541_12110</name>
</gene>
<dbReference type="InterPro" id="IPR004641">
    <property type="entry name" value="RNase_HIII"/>
</dbReference>
<keyword evidence="9 12" id="KW-0255">Endonuclease</keyword>
<dbReference type="GO" id="GO:0006298">
    <property type="term" value="P:mismatch repair"/>
    <property type="evidence" value="ECO:0007669"/>
    <property type="project" value="TreeGrafter"/>
</dbReference>
<reference evidence="15 16" key="1">
    <citation type="journal article" date="2017" name="ISME J.">
        <title>Energy and carbon metabolisms in a deep terrestrial subsurface fluid microbial community.</title>
        <authorList>
            <person name="Momper L."/>
            <person name="Jungbluth S.P."/>
            <person name="Lee M.D."/>
            <person name="Amend J.P."/>
        </authorList>
    </citation>
    <scope>NUCLEOTIDE SEQUENCE [LARGE SCALE GENOMIC DNA]</scope>
    <source>
        <strain evidence="15">SURF_26</strain>
    </source>
</reference>
<evidence type="ECO:0000256" key="1">
    <source>
        <dbReference type="ARBA" id="ARBA00000077"/>
    </source>
</evidence>
<dbReference type="PROSITE" id="PS51975">
    <property type="entry name" value="RNASE_H_2"/>
    <property type="match status" value="1"/>
</dbReference>
<accession>A0A3A4R2R8</accession>
<feature type="binding site" evidence="12">
    <location>
        <position position="89"/>
    </location>
    <ligand>
        <name>a divalent metal cation</name>
        <dbReference type="ChEBI" id="CHEBI:60240"/>
    </ligand>
</feature>
<dbReference type="Gene3D" id="3.30.310.10">
    <property type="entry name" value="TATA-Binding Protein"/>
    <property type="match status" value="1"/>
</dbReference>
<dbReference type="InterPro" id="IPR012295">
    <property type="entry name" value="TBP_dom_sf"/>
</dbReference>
<feature type="binding site" evidence="12">
    <location>
        <position position="191"/>
    </location>
    <ligand>
        <name>a divalent metal cation</name>
        <dbReference type="ChEBI" id="CHEBI:60240"/>
    </ligand>
</feature>
<dbReference type="GO" id="GO:0003723">
    <property type="term" value="F:RNA binding"/>
    <property type="evidence" value="ECO:0007669"/>
    <property type="project" value="UniProtKB-UniRule"/>
</dbReference>
<protein>
    <recommendedName>
        <fullName evidence="13">Ribonuclease</fullName>
        <ecNumber evidence="13">3.1.26.4</ecNumber>
    </recommendedName>
</protein>
<dbReference type="InterPro" id="IPR001352">
    <property type="entry name" value="RNase_HII/HIII"/>
</dbReference>
<dbReference type="GO" id="GO:0043137">
    <property type="term" value="P:DNA replication, removal of RNA primer"/>
    <property type="evidence" value="ECO:0007669"/>
    <property type="project" value="TreeGrafter"/>
</dbReference>
<dbReference type="Pfam" id="PF01351">
    <property type="entry name" value="RNase_HII"/>
    <property type="match status" value="1"/>
</dbReference>
<evidence type="ECO:0000256" key="9">
    <source>
        <dbReference type="ARBA" id="ARBA00022759"/>
    </source>
</evidence>
<evidence type="ECO:0000256" key="13">
    <source>
        <dbReference type="RuleBase" id="RU003515"/>
    </source>
</evidence>
<evidence type="ECO:0000256" key="8">
    <source>
        <dbReference type="ARBA" id="ARBA00022723"/>
    </source>
</evidence>
<keyword evidence="11" id="KW-0460">Magnesium</keyword>
<evidence type="ECO:0000256" key="12">
    <source>
        <dbReference type="PROSITE-ProRule" id="PRU01319"/>
    </source>
</evidence>
<dbReference type="GO" id="GO:0004523">
    <property type="term" value="F:RNA-DNA hybrid ribonuclease activity"/>
    <property type="evidence" value="ECO:0007669"/>
    <property type="project" value="UniProtKB-UniRule"/>
</dbReference>
<dbReference type="GO" id="GO:0046872">
    <property type="term" value="F:metal ion binding"/>
    <property type="evidence" value="ECO:0007669"/>
    <property type="project" value="UniProtKB-KW"/>
</dbReference>
<dbReference type="SUPFAM" id="SSF53098">
    <property type="entry name" value="Ribonuclease H-like"/>
    <property type="match status" value="1"/>
</dbReference>
<organism evidence="15 16">
    <name type="scientific">Candidatus Auribacter fodinae</name>
    <dbReference type="NCBI Taxonomy" id="2093366"/>
    <lineage>
        <taxon>Bacteria</taxon>
        <taxon>Pseudomonadati</taxon>
        <taxon>Candidatus Auribacterota</taxon>
        <taxon>Candidatus Auribacteria</taxon>
        <taxon>Candidatus Auribacterales</taxon>
        <taxon>Candidatus Auribacteraceae</taxon>
        <taxon>Candidatus Auribacter</taxon>
    </lineage>
</organism>
<dbReference type="EC" id="3.1.26.4" evidence="13"/>
<keyword evidence="6" id="KW-0963">Cytoplasm</keyword>
<proteinExistence type="inferred from homology"/>
<dbReference type="PANTHER" id="PTHR10954">
    <property type="entry name" value="RIBONUCLEASE H2 SUBUNIT A"/>
    <property type="match status" value="1"/>
</dbReference>
<evidence type="ECO:0000313" key="15">
    <source>
        <dbReference type="EMBL" id="RJP56598.1"/>
    </source>
</evidence>
<feature type="domain" description="RNase H type-2" evidence="14">
    <location>
        <begin position="83"/>
        <end position="290"/>
    </location>
</feature>
<name>A0A3A4R2R8_9BACT</name>
<comment type="subcellular location">
    <subcellularLocation>
        <location evidence="4">Cytoplasm</location>
    </subcellularLocation>
</comment>
<dbReference type="NCBIfam" id="TIGR00716">
    <property type="entry name" value="rnhC"/>
    <property type="match status" value="1"/>
</dbReference>
<evidence type="ECO:0000256" key="6">
    <source>
        <dbReference type="ARBA" id="ARBA00022490"/>
    </source>
</evidence>
<dbReference type="InterPro" id="IPR012337">
    <property type="entry name" value="RNaseH-like_sf"/>
</dbReference>
<evidence type="ECO:0000313" key="16">
    <source>
        <dbReference type="Proteomes" id="UP000266426"/>
    </source>
</evidence>
<keyword evidence="8 12" id="KW-0479">Metal-binding</keyword>
<dbReference type="PANTHER" id="PTHR10954:SF23">
    <property type="entry name" value="RIBONUCLEASE"/>
    <property type="match status" value="1"/>
</dbReference>
<comment type="similarity">
    <text evidence="5">Belongs to the RNase HII family. RnhC subfamily.</text>
</comment>
<dbReference type="CDD" id="cd06590">
    <property type="entry name" value="RNase_HII_bacteria_HIII_like"/>
    <property type="match status" value="1"/>
</dbReference>
<evidence type="ECO:0000259" key="14">
    <source>
        <dbReference type="PROSITE" id="PS51975"/>
    </source>
</evidence>
<dbReference type="GO" id="GO:0005737">
    <property type="term" value="C:cytoplasm"/>
    <property type="evidence" value="ECO:0007669"/>
    <property type="project" value="UniProtKB-SubCell"/>
</dbReference>
<dbReference type="GO" id="GO:0032299">
    <property type="term" value="C:ribonuclease H2 complex"/>
    <property type="evidence" value="ECO:0007669"/>
    <property type="project" value="TreeGrafter"/>
</dbReference>